<dbReference type="GO" id="GO:0004312">
    <property type="term" value="F:fatty acid synthase activity"/>
    <property type="evidence" value="ECO:0007669"/>
    <property type="project" value="TreeGrafter"/>
</dbReference>
<organism evidence="4">
    <name type="scientific">gut metagenome</name>
    <dbReference type="NCBI Taxonomy" id="749906"/>
    <lineage>
        <taxon>unclassified sequences</taxon>
        <taxon>metagenomes</taxon>
        <taxon>organismal metagenomes</taxon>
    </lineage>
</organism>
<gene>
    <name evidence="4" type="ORF">EVA_06971</name>
</gene>
<dbReference type="SMART" id="SM00825">
    <property type="entry name" value="PKS_KS"/>
    <property type="match status" value="1"/>
</dbReference>
<evidence type="ECO:0000256" key="1">
    <source>
        <dbReference type="ARBA" id="ARBA00022450"/>
    </source>
</evidence>
<comment type="caution">
    <text evidence="4">The sequence shown here is derived from an EMBL/GenBank/DDBJ whole genome shotgun (WGS) entry which is preliminary data.</text>
</comment>
<dbReference type="Gene3D" id="3.40.366.10">
    <property type="entry name" value="Malonyl-Coenzyme A Acyl Carrier Protein, domain 2"/>
    <property type="match status" value="1"/>
</dbReference>
<dbReference type="Pfam" id="PF16197">
    <property type="entry name" value="KAsynt_C_assoc"/>
    <property type="match status" value="1"/>
</dbReference>
<dbReference type="SUPFAM" id="SSF53901">
    <property type="entry name" value="Thiolase-like"/>
    <property type="match status" value="1"/>
</dbReference>
<dbReference type="SMART" id="SM00827">
    <property type="entry name" value="PKS_AT"/>
    <property type="match status" value="1"/>
</dbReference>
<sequence length="461" mass="49115">MIRATGVNSDGRTSGIALPNGEAQRQLLASIYDDPRVDRRRIAYVEAHGTGTAAGDPIETRSIGQVLGHTAEDEAPLWIGSVKGNLGHLETGSGMAGLAKVLNVLEHQQIPPNIQLKKPNPKIDFQGLGLRVPTANEPLPTDSKGRPAMACVNSFGFGGTNAHVLLEESRSCPSVSPEEPAAQDPLPLMISAKSMDSLQALACAYADRLREADPADYNRTAAACARQRDRLPYVLMIHGKTLAESLEALCYFAKEGTLRDDLPAAVEHNTLSGSGKTAFVYSGNGSQWAGMGADLMANSLRFGEVIDEIDAYFEPLAGWRIRDYLLKNPADWALEKTENAQPLLFAVQVGLTVLLRESGVKADAVTGHSVGEVASAWACGALTLSEAVRVIYERSALQGKMYGSGTMAAAKLKEDVLLGLLKEKPGVEIAGWNAPDNFTLSGDADQIDALKALGQRSGRSL</sequence>
<dbReference type="PROSITE" id="PS52004">
    <property type="entry name" value="KS3_2"/>
    <property type="match status" value="1"/>
</dbReference>
<dbReference type="EMBL" id="AMCI01001645">
    <property type="protein sequence ID" value="EJX04922.1"/>
    <property type="molecule type" value="Genomic_DNA"/>
</dbReference>
<feature type="domain" description="Ketosynthase family 3 (KS3)" evidence="3">
    <location>
        <begin position="1"/>
        <end position="168"/>
    </location>
</feature>
<dbReference type="InterPro" id="IPR014043">
    <property type="entry name" value="Acyl_transferase_dom"/>
</dbReference>
<dbReference type="InterPro" id="IPR001227">
    <property type="entry name" value="Ac_transferase_dom_sf"/>
</dbReference>
<dbReference type="InterPro" id="IPR016039">
    <property type="entry name" value="Thiolase-like"/>
</dbReference>
<dbReference type="Gene3D" id="3.40.47.10">
    <property type="match status" value="1"/>
</dbReference>
<dbReference type="SUPFAM" id="SSF55048">
    <property type="entry name" value="Probable ACP-binding domain of malonyl-CoA ACP transacylase"/>
    <property type="match status" value="1"/>
</dbReference>
<dbReference type="Pfam" id="PF02801">
    <property type="entry name" value="Ketoacyl-synt_C"/>
    <property type="match status" value="1"/>
</dbReference>
<accession>J9GC58</accession>
<dbReference type="GO" id="GO:0006633">
    <property type="term" value="P:fatty acid biosynthetic process"/>
    <property type="evidence" value="ECO:0007669"/>
    <property type="project" value="TreeGrafter"/>
</dbReference>
<dbReference type="SUPFAM" id="SSF52151">
    <property type="entry name" value="FabD/lysophospholipase-like"/>
    <property type="match status" value="1"/>
</dbReference>
<dbReference type="InterPro" id="IPR020841">
    <property type="entry name" value="PKS_Beta-ketoAc_synthase_dom"/>
</dbReference>
<name>J9GC58_9ZZZZ</name>
<keyword evidence="1" id="KW-0596">Phosphopantetheine</keyword>
<dbReference type="AlphaFoldDB" id="J9GC58"/>
<proteinExistence type="predicted"/>
<dbReference type="InterPro" id="IPR016035">
    <property type="entry name" value="Acyl_Trfase/lysoPLipase"/>
</dbReference>
<dbReference type="CDD" id="cd00833">
    <property type="entry name" value="PKS"/>
    <property type="match status" value="1"/>
</dbReference>
<protein>
    <submittedName>
        <fullName evidence="4">Polyketide synthase</fullName>
    </submittedName>
</protein>
<evidence type="ECO:0000313" key="4">
    <source>
        <dbReference type="EMBL" id="EJX04922.1"/>
    </source>
</evidence>
<dbReference type="InterPro" id="IPR050091">
    <property type="entry name" value="PKS_NRPS_Biosynth_Enz"/>
</dbReference>
<evidence type="ECO:0000256" key="2">
    <source>
        <dbReference type="ARBA" id="ARBA00022553"/>
    </source>
</evidence>
<dbReference type="InterPro" id="IPR014031">
    <property type="entry name" value="Ketoacyl_synth_C"/>
</dbReference>
<dbReference type="PANTHER" id="PTHR43775">
    <property type="entry name" value="FATTY ACID SYNTHASE"/>
    <property type="match status" value="1"/>
</dbReference>
<keyword evidence="2" id="KW-0597">Phosphoprotein</keyword>
<dbReference type="InterPro" id="IPR032821">
    <property type="entry name" value="PKS_assoc"/>
</dbReference>
<reference evidence="4" key="1">
    <citation type="journal article" date="2012" name="PLoS ONE">
        <title>Gene sets for utilization of primary and secondary nutrition supplies in the distal gut of endangered iberian lynx.</title>
        <authorList>
            <person name="Alcaide M."/>
            <person name="Messina E."/>
            <person name="Richter M."/>
            <person name="Bargiela R."/>
            <person name="Peplies J."/>
            <person name="Huws S.A."/>
            <person name="Newbold C.J."/>
            <person name="Golyshin P.N."/>
            <person name="Simon M.A."/>
            <person name="Lopez G."/>
            <person name="Yakimov M.M."/>
            <person name="Ferrer M."/>
        </authorList>
    </citation>
    <scope>NUCLEOTIDE SEQUENCE</scope>
</reference>
<dbReference type="InterPro" id="IPR016036">
    <property type="entry name" value="Malonyl_transacylase_ACP-bd"/>
</dbReference>
<dbReference type="Pfam" id="PF00698">
    <property type="entry name" value="Acyl_transf_1"/>
    <property type="match status" value="1"/>
</dbReference>
<evidence type="ECO:0000259" key="3">
    <source>
        <dbReference type="PROSITE" id="PS52004"/>
    </source>
</evidence>
<dbReference type="PANTHER" id="PTHR43775:SF37">
    <property type="entry name" value="SI:DKEY-61P9.11"/>
    <property type="match status" value="1"/>
</dbReference>